<organism evidence="1">
    <name type="scientific">Hexamita inflata</name>
    <dbReference type="NCBI Taxonomy" id="28002"/>
    <lineage>
        <taxon>Eukaryota</taxon>
        <taxon>Metamonada</taxon>
        <taxon>Diplomonadida</taxon>
        <taxon>Hexamitidae</taxon>
        <taxon>Hexamitinae</taxon>
        <taxon>Hexamita</taxon>
    </lineage>
</organism>
<reference evidence="1" key="1">
    <citation type="submission" date="2023-06" db="EMBL/GenBank/DDBJ databases">
        <authorList>
            <person name="Kurt Z."/>
        </authorList>
    </citation>
    <scope>NUCLEOTIDE SEQUENCE</scope>
</reference>
<gene>
    <name evidence="2" type="ORF">HINF_LOCUS62872</name>
    <name evidence="1" type="ORF">HINF_LOCUS9012</name>
</gene>
<comment type="caution">
    <text evidence="1">The sequence shown here is derived from an EMBL/GenBank/DDBJ whole genome shotgun (WGS) entry which is preliminary data.</text>
</comment>
<keyword evidence="3" id="KW-1185">Reference proteome</keyword>
<evidence type="ECO:0000313" key="3">
    <source>
        <dbReference type="Proteomes" id="UP001642409"/>
    </source>
</evidence>
<dbReference type="EMBL" id="CAXDID020000388">
    <property type="protein sequence ID" value="CAL6085837.1"/>
    <property type="molecule type" value="Genomic_DNA"/>
</dbReference>
<dbReference type="EMBL" id="CATOUU010000220">
    <property type="protein sequence ID" value="CAI9921367.1"/>
    <property type="molecule type" value="Genomic_DNA"/>
</dbReference>
<dbReference type="Proteomes" id="UP001642409">
    <property type="component" value="Unassembled WGS sequence"/>
</dbReference>
<sequence>MMNRRCRKMNQLNFVQLLTKSLEQDLTHLQFSSSNRENYLKKLHKLHLQTNMQLYTQQFEYVKLLESLTVSETYIERLFSYLGRSTENNNRDSLKMKTFESLCYLKVNSTLEEALKKLAMENNEEEV</sequence>
<evidence type="ECO:0000313" key="1">
    <source>
        <dbReference type="EMBL" id="CAI9921367.1"/>
    </source>
</evidence>
<reference evidence="2 3" key="2">
    <citation type="submission" date="2024-07" db="EMBL/GenBank/DDBJ databases">
        <authorList>
            <person name="Akdeniz Z."/>
        </authorList>
    </citation>
    <scope>NUCLEOTIDE SEQUENCE [LARGE SCALE GENOMIC DNA]</scope>
</reference>
<proteinExistence type="predicted"/>
<name>A0AA86NJV1_9EUKA</name>
<accession>A0AA86NJV1</accession>
<dbReference type="AlphaFoldDB" id="A0AA86NJV1"/>
<evidence type="ECO:0000313" key="2">
    <source>
        <dbReference type="EMBL" id="CAL6085837.1"/>
    </source>
</evidence>
<protein>
    <submittedName>
        <fullName evidence="2">Hypothetical_protein</fullName>
    </submittedName>
</protein>